<dbReference type="EMBL" id="MECQ01000001">
    <property type="protein sequence ID" value="ODV56128.1"/>
    <property type="molecule type" value="Genomic_DNA"/>
</dbReference>
<dbReference type="RefSeq" id="WP_069481142.1">
    <property type="nucleotide sequence ID" value="NZ_KV766182.1"/>
</dbReference>
<comment type="caution">
    <text evidence="4">The sequence shown here is derived from an EMBL/GenBank/DDBJ whole genome shotgun (WGS) entry which is preliminary data.</text>
</comment>
<dbReference type="InterPro" id="IPR036663">
    <property type="entry name" value="Fumarylacetoacetase_C_sf"/>
</dbReference>
<dbReference type="GO" id="GO:0046872">
    <property type="term" value="F:metal ion binding"/>
    <property type="evidence" value="ECO:0007669"/>
    <property type="project" value="UniProtKB-KW"/>
</dbReference>
<dbReference type="Gene3D" id="3.90.850.10">
    <property type="entry name" value="Fumarylacetoacetase-like, C-terminal domain"/>
    <property type="match status" value="1"/>
</dbReference>
<dbReference type="PANTHER" id="PTHR42796:SF4">
    <property type="entry name" value="FUMARYLACETOACETATE HYDROLASE DOMAIN-CONTAINING PROTEIN 2A"/>
    <property type="match status" value="1"/>
</dbReference>
<dbReference type="SUPFAM" id="SSF56529">
    <property type="entry name" value="FAH"/>
    <property type="match status" value="1"/>
</dbReference>
<organism evidence="4 5">
    <name type="scientific">Lysinibacillus fusiformis</name>
    <dbReference type="NCBI Taxonomy" id="28031"/>
    <lineage>
        <taxon>Bacteria</taxon>
        <taxon>Bacillati</taxon>
        <taxon>Bacillota</taxon>
        <taxon>Bacilli</taxon>
        <taxon>Bacillales</taxon>
        <taxon>Bacillaceae</taxon>
        <taxon>Lysinibacillus</taxon>
    </lineage>
</organism>
<dbReference type="PANTHER" id="PTHR42796">
    <property type="entry name" value="FUMARYLACETOACETATE HYDROLASE DOMAIN-CONTAINING PROTEIN 2A-RELATED"/>
    <property type="match status" value="1"/>
</dbReference>
<dbReference type="InterPro" id="IPR011234">
    <property type="entry name" value="Fumarylacetoacetase-like_C"/>
</dbReference>
<evidence type="ECO:0000313" key="4">
    <source>
        <dbReference type="EMBL" id="ODV56128.1"/>
    </source>
</evidence>
<reference evidence="4 5" key="1">
    <citation type="submission" date="2016-09" db="EMBL/GenBank/DDBJ databases">
        <title>Draft genome sequence of the soil isolate, Lysinibacillus fusiformis M5, a potential hypoxanthine producer.</title>
        <authorList>
            <person name="Gallegos-Monterrosa R."/>
            <person name="Maroti G."/>
            <person name="Balint B."/>
            <person name="Kovacs A.T."/>
        </authorList>
    </citation>
    <scope>NUCLEOTIDE SEQUENCE [LARGE SCALE GENOMIC DNA]</scope>
    <source>
        <strain evidence="4 5">M5</strain>
    </source>
</reference>
<dbReference type="AlphaFoldDB" id="A0A1E4R6Y5"/>
<dbReference type="GO" id="GO:0044281">
    <property type="term" value="P:small molecule metabolic process"/>
    <property type="evidence" value="ECO:0007669"/>
    <property type="project" value="UniProtKB-ARBA"/>
</dbReference>
<dbReference type="Proteomes" id="UP000094784">
    <property type="component" value="Unassembled WGS sequence"/>
</dbReference>
<proteinExistence type="inferred from homology"/>
<gene>
    <name evidence="4" type="ORF">BG258_09555</name>
</gene>
<sequence length="352" mass="39722">MKLVTYHTETSKEYFFGLVINEEFVVSFAAIMKKQGTFVDSLQSMDSYLQHLPASHTAAKEQMQYAVRQLHQFNENEICPIAAVKLLPPILNPAALIDFGLTPRHLKNAGVNLLQREYTGAEREEFIQKIAEKFQQEPNKVTFSYYKCNHNALIGDGATIHWPSYSSYLDIEPELAFVTGKGNCIAGYVIFNDSTARDVQWPDFQALTGPTRCKDFDYSKGIGPFLVTPDEIDNPLALDVDVRIGERLHWKGSTSEYSAHPAKVMEEVLKIFTPLPGTIIGMGTIPDCCAIETEQWLLPSDRIQITFDKLGTLTQLVPDNVKIAEVSRWEKRSDLPLNVYEDDEPPNPIVYV</sequence>
<feature type="domain" description="Fumarylacetoacetase-like C-terminal" evidence="3">
    <location>
        <begin position="135"/>
        <end position="316"/>
    </location>
</feature>
<accession>A0A1E4R6Y5</accession>
<dbReference type="Pfam" id="PF01557">
    <property type="entry name" value="FAA_hydrolase"/>
    <property type="match status" value="1"/>
</dbReference>
<evidence type="ECO:0000313" key="5">
    <source>
        <dbReference type="Proteomes" id="UP000094784"/>
    </source>
</evidence>
<keyword evidence="4" id="KW-0378">Hydrolase</keyword>
<evidence type="ECO:0000259" key="3">
    <source>
        <dbReference type="Pfam" id="PF01557"/>
    </source>
</evidence>
<protein>
    <submittedName>
        <fullName evidence="4">Fumarylacetoacetate hydrolase</fullName>
    </submittedName>
</protein>
<dbReference type="InterPro" id="IPR051121">
    <property type="entry name" value="FAH"/>
</dbReference>
<evidence type="ECO:0000256" key="2">
    <source>
        <dbReference type="ARBA" id="ARBA00022723"/>
    </source>
</evidence>
<name>A0A1E4R6Y5_9BACI</name>
<dbReference type="GO" id="GO:0016787">
    <property type="term" value="F:hydrolase activity"/>
    <property type="evidence" value="ECO:0007669"/>
    <property type="project" value="UniProtKB-KW"/>
</dbReference>
<keyword evidence="2" id="KW-0479">Metal-binding</keyword>
<comment type="similarity">
    <text evidence="1">Belongs to the FAH family.</text>
</comment>
<dbReference type="OrthoDB" id="9805307at2"/>
<evidence type="ECO:0000256" key="1">
    <source>
        <dbReference type="ARBA" id="ARBA00010211"/>
    </source>
</evidence>